<feature type="transmembrane region" description="Helical" evidence="8">
    <location>
        <begin position="220"/>
        <end position="244"/>
    </location>
</feature>
<keyword evidence="6 8" id="KW-0472">Membrane</keyword>
<feature type="transmembrane region" description="Helical" evidence="8">
    <location>
        <begin position="160"/>
        <end position="187"/>
    </location>
</feature>
<evidence type="ECO:0000256" key="3">
    <source>
        <dbReference type="ARBA" id="ARBA00022475"/>
    </source>
</evidence>
<feature type="compositionally biased region" description="Basic residues" evidence="7">
    <location>
        <begin position="79"/>
        <end position="94"/>
    </location>
</feature>
<proteinExistence type="inferred from homology"/>
<comment type="subcellular location">
    <subcellularLocation>
        <location evidence="1">Cell membrane</location>
        <topology evidence="1">Multi-pass membrane protein</topology>
    </subcellularLocation>
</comment>
<evidence type="ECO:0008006" key="10">
    <source>
        <dbReference type="Google" id="ProtNLM"/>
    </source>
</evidence>
<dbReference type="InterPro" id="IPR052923">
    <property type="entry name" value="UPF0718"/>
</dbReference>
<dbReference type="InterPro" id="IPR005524">
    <property type="entry name" value="DUF318"/>
</dbReference>
<dbReference type="PANTHER" id="PTHR34184">
    <property type="entry name" value="UPF0718 PROTEIN YCGR"/>
    <property type="match status" value="1"/>
</dbReference>
<dbReference type="VEuPathDB" id="CryptoDB:Cvel_20330"/>
<evidence type="ECO:0000256" key="4">
    <source>
        <dbReference type="ARBA" id="ARBA00022692"/>
    </source>
</evidence>
<evidence type="ECO:0000256" key="5">
    <source>
        <dbReference type="ARBA" id="ARBA00022989"/>
    </source>
</evidence>
<name>A0A0G4G602_9ALVE</name>
<feature type="transmembrane region" description="Helical" evidence="8">
    <location>
        <begin position="425"/>
        <end position="447"/>
    </location>
</feature>
<dbReference type="GO" id="GO:0005886">
    <property type="term" value="C:plasma membrane"/>
    <property type="evidence" value="ECO:0007669"/>
    <property type="project" value="UniProtKB-SubCell"/>
</dbReference>
<dbReference type="EMBL" id="CDMZ01000900">
    <property type="protein sequence ID" value="CEM23609.1"/>
    <property type="molecule type" value="Genomic_DNA"/>
</dbReference>
<comment type="similarity">
    <text evidence="2">Belongs to the UPF0718 family.</text>
</comment>
<gene>
    <name evidence="9" type="ORF">Cvel_20330</name>
</gene>
<dbReference type="PANTHER" id="PTHR34184:SF4">
    <property type="entry name" value="UPF0718 PROTEIN YCGR"/>
    <property type="match status" value="1"/>
</dbReference>
<keyword evidence="4 8" id="KW-0812">Transmembrane</keyword>
<evidence type="ECO:0000256" key="6">
    <source>
        <dbReference type="ARBA" id="ARBA00023136"/>
    </source>
</evidence>
<protein>
    <recommendedName>
        <fullName evidence="10">Permease</fullName>
    </recommendedName>
</protein>
<evidence type="ECO:0000256" key="7">
    <source>
        <dbReference type="SAM" id="MobiDB-lite"/>
    </source>
</evidence>
<sequence>MLLALLLATSNAFSGRSPGSVCRFPCEGRIHCQRRIMCSSVRGLFLTALTLMIATAHEGCSDHHDHDHHDHGHTDEHVHGHHHDHHHGHHHHHHHEAAASLSLPDLALAFKNSAIDLCPWLLTGLVVTVVWQDLLGSLLHMSSLSRFLMLDTKGGTGVFTLMKVCVTAALLGLAVPLCSCGAVPLALALSASGHAPAAVVTFLTAAQSAGVDSFVLSVGLLGWSAAFFRLVGASVISISAGMAVGRVPPRVGAAENGVSKKESSKGWSWWGKVRRISSLLREVWPVLTLGLVASTVAERVVGAGGLTIASQFYGSDFVLRTSVIVLSLPFQLCEHGVVSFAQALHRAGASPGLCQAFLLVAPATNVTTIAAVLRSAGNSAAVAVRCVVGICGAALAISYFTDFVLADSFDLSMEQPASAFELPSWWVNGSVYVVGALLIFSFVTPLLQPGSASQSDAKKKKNN</sequence>
<accession>A0A0G4G602</accession>
<organism evidence="9">
    <name type="scientific">Chromera velia CCMP2878</name>
    <dbReference type="NCBI Taxonomy" id="1169474"/>
    <lineage>
        <taxon>Eukaryota</taxon>
        <taxon>Sar</taxon>
        <taxon>Alveolata</taxon>
        <taxon>Colpodellida</taxon>
        <taxon>Chromeraceae</taxon>
        <taxon>Chromera</taxon>
    </lineage>
</organism>
<reference evidence="9" key="1">
    <citation type="submission" date="2014-11" db="EMBL/GenBank/DDBJ databases">
        <authorList>
            <person name="Otto D Thomas"/>
            <person name="Naeem Raeece"/>
        </authorList>
    </citation>
    <scope>NUCLEOTIDE SEQUENCE</scope>
</reference>
<feature type="transmembrane region" description="Helical" evidence="8">
    <location>
        <begin position="382"/>
        <end position="405"/>
    </location>
</feature>
<feature type="compositionally biased region" description="Basic and acidic residues" evidence="7">
    <location>
        <begin position="63"/>
        <end position="78"/>
    </location>
</feature>
<feature type="region of interest" description="Disordered" evidence="7">
    <location>
        <begin position="63"/>
        <end position="94"/>
    </location>
</feature>
<keyword evidence="3" id="KW-1003">Cell membrane</keyword>
<dbReference type="Pfam" id="PF03773">
    <property type="entry name" value="ArsP_1"/>
    <property type="match status" value="1"/>
</dbReference>
<evidence type="ECO:0000256" key="1">
    <source>
        <dbReference type="ARBA" id="ARBA00004651"/>
    </source>
</evidence>
<keyword evidence="5 8" id="KW-1133">Transmembrane helix</keyword>
<dbReference type="AlphaFoldDB" id="A0A0G4G602"/>
<evidence type="ECO:0000256" key="2">
    <source>
        <dbReference type="ARBA" id="ARBA00006386"/>
    </source>
</evidence>
<evidence type="ECO:0000256" key="8">
    <source>
        <dbReference type="SAM" id="Phobius"/>
    </source>
</evidence>
<evidence type="ECO:0000313" key="9">
    <source>
        <dbReference type="EMBL" id="CEM23609.1"/>
    </source>
</evidence>